<reference evidence="1" key="1">
    <citation type="submission" date="2018-05" db="EMBL/GenBank/DDBJ databases">
        <authorList>
            <person name="Lanie J.A."/>
            <person name="Ng W.-L."/>
            <person name="Kazmierczak K.M."/>
            <person name="Andrzejewski T.M."/>
            <person name="Davidsen T.M."/>
            <person name="Wayne K.J."/>
            <person name="Tettelin H."/>
            <person name="Glass J.I."/>
            <person name="Rusch D."/>
            <person name="Podicherti R."/>
            <person name="Tsui H.-C.T."/>
            <person name="Winkler M.E."/>
        </authorList>
    </citation>
    <scope>NUCLEOTIDE SEQUENCE</scope>
</reference>
<sequence>MGEIPDEGNLEEVVKQDEFMKDVYKKELGDSFESYDNGVCTGKTGEEEDV</sequence>
<dbReference type="AlphaFoldDB" id="A0A382LC37"/>
<proteinExistence type="predicted"/>
<accession>A0A382LC37</accession>
<dbReference type="EMBL" id="UINC01086166">
    <property type="protein sequence ID" value="SVC34378.1"/>
    <property type="molecule type" value="Genomic_DNA"/>
</dbReference>
<protein>
    <submittedName>
        <fullName evidence="1">Uncharacterized protein</fullName>
    </submittedName>
</protein>
<evidence type="ECO:0000313" key="1">
    <source>
        <dbReference type="EMBL" id="SVC34378.1"/>
    </source>
</evidence>
<gene>
    <name evidence="1" type="ORF">METZ01_LOCUS287232</name>
</gene>
<organism evidence="1">
    <name type="scientific">marine metagenome</name>
    <dbReference type="NCBI Taxonomy" id="408172"/>
    <lineage>
        <taxon>unclassified sequences</taxon>
        <taxon>metagenomes</taxon>
        <taxon>ecological metagenomes</taxon>
    </lineage>
</organism>
<name>A0A382LC37_9ZZZZ</name>